<dbReference type="GO" id="GO:0003735">
    <property type="term" value="F:structural constituent of ribosome"/>
    <property type="evidence" value="ECO:0007669"/>
    <property type="project" value="TreeGrafter"/>
</dbReference>
<dbReference type="PANTHER" id="PTHR12810">
    <property type="entry name" value="MITOCHONDRIAL 28S RIBOSOMAL PROTEIN S29"/>
    <property type="match status" value="1"/>
</dbReference>
<keyword evidence="9" id="KW-1185">Reference proteome</keyword>
<keyword evidence="3" id="KW-0809">Transit peptide</keyword>
<keyword evidence="6" id="KW-0687">Ribonucleoprotein</keyword>
<comment type="subcellular location">
    <subcellularLocation>
        <location evidence="1">Mitochondrion</location>
    </subcellularLocation>
</comment>
<dbReference type="EMBL" id="RBNI01002879">
    <property type="protein sequence ID" value="RUP48850.1"/>
    <property type="molecule type" value="Genomic_DNA"/>
</dbReference>
<proteinExistence type="inferred from homology"/>
<accession>A0A433DDB9</accession>
<evidence type="ECO:0000256" key="4">
    <source>
        <dbReference type="ARBA" id="ARBA00022980"/>
    </source>
</evidence>
<evidence type="ECO:0000256" key="2">
    <source>
        <dbReference type="ARBA" id="ARBA00009863"/>
    </source>
</evidence>
<keyword evidence="4" id="KW-0689">Ribosomal protein</keyword>
<evidence type="ECO:0000313" key="9">
    <source>
        <dbReference type="Proteomes" id="UP000268093"/>
    </source>
</evidence>
<sequence>MNVIDKLLDNGEKFATRSVLRGGAGVGKSCVMLNAVYKARERGWLVLYISRAKELTNSQKSMIAFVKVFFIEQMSVSKELLKTIADRDIEARNALEILEDFYKTLPQKIADIIAIFERYVDAFRLIRCIPILIAIDQWNPFIERSTNLPYNNSIGKLFGTFSEFKMSRGVYLIAVSSSLVKMHFSDGDQVSTISLGALTDEQLRALVQDIVKLHSLEIDLTPEFFDVVKKATGGIVRLVAWLFSVWNLKRWQPATVTSRTDLVPKNVMNKFNSESTSYYRARVTSLLNRSQERLNDYQCAAWLMSGGRIPLESSDGFQEVGLLDENHQVLCCQARNAILTELRNQSKDAIKILASIPGSRWVAHELAFWATFSPRGACIRVPVNGPTGKFAMEVDLHFSRARYQVKIPSNLEDIGTNLLSKGDFLILAPGHATLDFVGFTVDGLLVLGQVSMEKYTGTGGHAHSKLFERKKFGTRDYHIVDFYLQCVGLPRLERADKLPDHVIHLYVTTSGSYLQADSPRNDPVFVIDRKVLEKYFRYPEELLK</sequence>
<dbReference type="InterPro" id="IPR027417">
    <property type="entry name" value="P-loop_NTPase"/>
</dbReference>
<evidence type="ECO:0000256" key="6">
    <source>
        <dbReference type="ARBA" id="ARBA00023274"/>
    </source>
</evidence>
<organism evidence="8 9">
    <name type="scientific">Jimgerdemannia flammicorona</name>
    <dbReference type="NCBI Taxonomy" id="994334"/>
    <lineage>
        <taxon>Eukaryota</taxon>
        <taxon>Fungi</taxon>
        <taxon>Fungi incertae sedis</taxon>
        <taxon>Mucoromycota</taxon>
        <taxon>Mucoromycotina</taxon>
        <taxon>Endogonomycetes</taxon>
        <taxon>Endogonales</taxon>
        <taxon>Endogonaceae</taxon>
        <taxon>Jimgerdemannia</taxon>
    </lineage>
</organism>
<dbReference type="InterPro" id="IPR019368">
    <property type="entry name" value="Ribosomal_mS29"/>
</dbReference>
<evidence type="ECO:0000256" key="3">
    <source>
        <dbReference type="ARBA" id="ARBA00022946"/>
    </source>
</evidence>
<dbReference type="Pfam" id="PF10236">
    <property type="entry name" value="DAP3"/>
    <property type="match status" value="1"/>
</dbReference>
<dbReference type="PANTHER" id="PTHR12810:SF0">
    <property type="entry name" value="SMALL RIBOSOMAL SUBUNIT PROTEIN MS29"/>
    <property type="match status" value="1"/>
</dbReference>
<dbReference type="SUPFAM" id="SSF52540">
    <property type="entry name" value="P-loop containing nucleoside triphosphate hydrolases"/>
    <property type="match status" value="1"/>
</dbReference>
<dbReference type="Gene3D" id="3.40.50.300">
    <property type="entry name" value="P-loop containing nucleotide triphosphate hydrolases"/>
    <property type="match status" value="1"/>
</dbReference>
<evidence type="ECO:0000256" key="7">
    <source>
        <dbReference type="ARBA" id="ARBA00035140"/>
    </source>
</evidence>
<evidence type="ECO:0000313" key="8">
    <source>
        <dbReference type="EMBL" id="RUP48850.1"/>
    </source>
</evidence>
<evidence type="ECO:0000256" key="1">
    <source>
        <dbReference type="ARBA" id="ARBA00004173"/>
    </source>
</evidence>
<comment type="caution">
    <text evidence="8">The sequence shown here is derived from an EMBL/GenBank/DDBJ whole genome shotgun (WGS) entry which is preliminary data.</text>
</comment>
<keyword evidence="5" id="KW-0496">Mitochondrion</keyword>
<reference evidence="8 9" key="1">
    <citation type="journal article" date="2018" name="New Phytol.">
        <title>Phylogenomics of Endogonaceae and evolution of mycorrhizas within Mucoromycota.</title>
        <authorList>
            <person name="Chang Y."/>
            <person name="Desiro A."/>
            <person name="Na H."/>
            <person name="Sandor L."/>
            <person name="Lipzen A."/>
            <person name="Clum A."/>
            <person name="Barry K."/>
            <person name="Grigoriev I.V."/>
            <person name="Martin F.M."/>
            <person name="Stajich J.E."/>
            <person name="Smith M.E."/>
            <person name="Bonito G."/>
            <person name="Spatafora J.W."/>
        </authorList>
    </citation>
    <scope>NUCLEOTIDE SEQUENCE [LARGE SCALE GENOMIC DNA]</scope>
    <source>
        <strain evidence="8 9">GMNB39</strain>
    </source>
</reference>
<gene>
    <name evidence="8" type="ORF">BC936DRAFT_143822</name>
</gene>
<dbReference type="GO" id="GO:0005763">
    <property type="term" value="C:mitochondrial small ribosomal subunit"/>
    <property type="evidence" value="ECO:0007669"/>
    <property type="project" value="TreeGrafter"/>
</dbReference>
<protein>
    <recommendedName>
        <fullName evidence="7">Small ribosomal subunit protein mS29</fullName>
    </recommendedName>
</protein>
<dbReference type="AlphaFoldDB" id="A0A433DDB9"/>
<name>A0A433DDB9_9FUNG</name>
<evidence type="ECO:0000256" key="5">
    <source>
        <dbReference type="ARBA" id="ARBA00023128"/>
    </source>
</evidence>
<dbReference type="OrthoDB" id="274828at2759"/>
<comment type="similarity">
    <text evidence="2">Belongs to the mitochondrion-specific ribosomal protein mS29 family.</text>
</comment>
<dbReference type="Proteomes" id="UP000268093">
    <property type="component" value="Unassembled WGS sequence"/>
</dbReference>